<name>A0A6N0C7F4_9ABAC</name>
<accession>A0A6N0C7F4</accession>
<reference evidence="1" key="1">
    <citation type="submission" date="2019-09" db="EMBL/GenBank/DDBJ databases">
        <authorList>
            <person name="Tao P."/>
            <person name="Yang T."/>
            <person name="Chen J."/>
            <person name="Lin C."/>
            <person name="Hu J."/>
            <person name="Zhu Y."/>
            <person name="Lv H."/>
            <person name="Tian M."/>
            <person name="Gao Q."/>
            <person name="Jia J."/>
        </authorList>
    </citation>
    <scope>NUCLEOTIDE SEQUENCE</scope>
    <source>
        <strain evidence="1">WV103</strain>
    </source>
</reference>
<organism evidence="1">
    <name type="scientific">Spodoptera exigua multiple nucleopolyhedrovirus</name>
    <dbReference type="NCBI Taxonomy" id="10454"/>
    <lineage>
        <taxon>Viruses</taxon>
        <taxon>Viruses incertae sedis</taxon>
        <taxon>Naldaviricetes</taxon>
        <taxon>Lefavirales</taxon>
        <taxon>Baculoviridae</taxon>
        <taxon>Alphabaculovirus</taxon>
    </lineage>
</organism>
<sequence length="289" mass="33729">MSSVIKNQLFLFGLLPMEMKLKILKYTGHDTYFAVTEDRVGADTILLTEKQFIKYFDTRRFNYCINVDYRLTEYFKRQDYVRLPLLVDGLFQTYVKTHLNGYVMADDVLLKTFFGNKDITNLSLLIDGQFCKYQRAMHEKGNGTYDPANDALLLQYLGSGANEDNIVECFDRLIDFDKMLRLVADVEYTIGKLFALRRIKTKSLYKFFSRHRITLPECLMPMNLAKVLITYTRCFESAYLMLSGECVNCQEPSIGEESILKLLDNDWEDLYVILFCSKCTYCLLNLPYS</sequence>
<protein>
    <submittedName>
        <fullName evidence="1">Late expression factor 7</fullName>
    </submittedName>
</protein>
<dbReference type="EMBL" id="MN481987">
    <property type="protein sequence ID" value="QKO28897.1"/>
    <property type="molecule type" value="Genomic_DNA"/>
</dbReference>
<evidence type="ECO:0000313" key="1">
    <source>
        <dbReference type="EMBL" id="QKO28897.1"/>
    </source>
</evidence>
<proteinExistence type="predicted"/>